<protein>
    <submittedName>
        <fullName evidence="1">Uncharacterized protein</fullName>
    </submittedName>
</protein>
<dbReference type="AlphaFoldDB" id="A0A3D8IS27"/>
<evidence type="ECO:0000313" key="1">
    <source>
        <dbReference type="EMBL" id="RDU68069.1"/>
    </source>
</evidence>
<dbReference type="Proteomes" id="UP000256514">
    <property type="component" value="Unassembled WGS sequence"/>
</dbReference>
<organism evidence="1 2">
    <name type="scientific">Helicobacter equorum</name>
    <dbReference type="NCBI Taxonomy" id="361872"/>
    <lineage>
        <taxon>Bacteria</taxon>
        <taxon>Pseudomonadati</taxon>
        <taxon>Campylobacterota</taxon>
        <taxon>Epsilonproteobacteria</taxon>
        <taxon>Campylobacterales</taxon>
        <taxon>Helicobacteraceae</taxon>
        <taxon>Helicobacter</taxon>
    </lineage>
</organism>
<evidence type="ECO:0000313" key="2">
    <source>
        <dbReference type="Proteomes" id="UP000256514"/>
    </source>
</evidence>
<accession>A0A3D8IS27</accession>
<comment type="caution">
    <text evidence="1">The sequence shown here is derived from an EMBL/GenBank/DDBJ whole genome shotgun (WGS) entry which is preliminary data.</text>
</comment>
<gene>
    <name evidence="1" type="ORF">CQA54_03970</name>
</gene>
<reference evidence="1 2" key="1">
    <citation type="submission" date="2018-04" db="EMBL/GenBank/DDBJ databases">
        <title>Novel Campyloabacter and Helicobacter Species and Strains.</title>
        <authorList>
            <person name="Mannion A.J."/>
            <person name="Shen Z."/>
            <person name="Fox J.G."/>
        </authorList>
    </citation>
    <scope>NUCLEOTIDE SEQUENCE [LARGE SCALE GENOMIC DNA]</scope>
    <source>
        <strain evidence="1 2">MIT 12-6600</strain>
    </source>
</reference>
<keyword evidence="2" id="KW-1185">Reference proteome</keyword>
<dbReference type="EMBL" id="NXLT01000002">
    <property type="protein sequence ID" value="RDU68069.1"/>
    <property type="molecule type" value="Genomic_DNA"/>
</dbReference>
<proteinExistence type="predicted"/>
<sequence>MFCVWSYADDLACLVQTQIDSKSYAVRISKEYGTQKEVLERLNKRFGGRIHTLTLTQGNDLDVISLGTQSVKNFKLYETLRDSNGDVAFVYGKDNTPIIQKGKLVAEIPYLDRFDDIVLIQASTPGSASVPGIVSLTLENGKTIEYAIQEDAVASDVFYDEEGQVYLECAALEI</sequence>
<name>A0A3D8IS27_9HELI</name>